<evidence type="ECO:0000313" key="1">
    <source>
        <dbReference type="EMBL" id="KAG9329936.1"/>
    </source>
</evidence>
<name>A0A8T2MQV7_9TELE</name>
<dbReference type="AlphaFoldDB" id="A0A8T2MQV7"/>
<organism evidence="1 2">
    <name type="scientific">Albula glossodonta</name>
    <name type="common">roundjaw bonefish</name>
    <dbReference type="NCBI Taxonomy" id="121402"/>
    <lineage>
        <taxon>Eukaryota</taxon>
        <taxon>Metazoa</taxon>
        <taxon>Chordata</taxon>
        <taxon>Craniata</taxon>
        <taxon>Vertebrata</taxon>
        <taxon>Euteleostomi</taxon>
        <taxon>Actinopterygii</taxon>
        <taxon>Neopterygii</taxon>
        <taxon>Teleostei</taxon>
        <taxon>Albuliformes</taxon>
        <taxon>Albulidae</taxon>
        <taxon>Albula</taxon>
    </lineage>
</organism>
<comment type="caution">
    <text evidence="1">The sequence shown here is derived from an EMBL/GenBank/DDBJ whole genome shotgun (WGS) entry which is preliminary data.</text>
</comment>
<reference evidence="1" key="1">
    <citation type="thesis" date="2021" institute="BYU ScholarsArchive" country="Provo, UT, USA">
        <title>Applications of and Algorithms for Genome Assembly and Genomic Analyses with an Emphasis on Marine Teleosts.</title>
        <authorList>
            <person name="Pickett B.D."/>
        </authorList>
    </citation>
    <scope>NUCLEOTIDE SEQUENCE</scope>
    <source>
        <strain evidence="1">HI-2016</strain>
    </source>
</reference>
<proteinExistence type="predicted"/>
<keyword evidence="2" id="KW-1185">Reference proteome</keyword>
<protein>
    <submittedName>
        <fullName evidence="1">Uncharacterized protein</fullName>
    </submittedName>
</protein>
<gene>
    <name evidence="1" type="ORF">JZ751_028507</name>
</gene>
<accession>A0A8T2MQV7</accession>
<sequence>MKKQSGHTVRPLHSHCKKRVTVPESMCQSVTVPECHCVKVSMCQRVTVPESLCQSRCVKGSLCHRHCVKMSLCQSHCVIDTVSKCHCARVTLNTVAPPSVCGGTAAWVLHMLSKAVTHWNKDIVIHHHDNNNNNDDNNILWLSWHLQQSHAPFSHLHSSSQSQPKAELNSAFLVKEDKLSACSQPCLHTCLQWEYPRLVSVNMMRSIVYYLEREREGGRESE</sequence>
<dbReference type="Proteomes" id="UP000824540">
    <property type="component" value="Unassembled WGS sequence"/>
</dbReference>
<evidence type="ECO:0000313" key="2">
    <source>
        <dbReference type="Proteomes" id="UP000824540"/>
    </source>
</evidence>
<dbReference type="EMBL" id="JAFBMS010000836">
    <property type="protein sequence ID" value="KAG9329936.1"/>
    <property type="molecule type" value="Genomic_DNA"/>
</dbReference>